<accession>C1FA05</accession>
<dbReference type="HOGENOM" id="CLU_2646211_0_0_0"/>
<keyword evidence="2" id="KW-1185">Reference proteome</keyword>
<organism evidence="1 2">
    <name type="scientific">Acidobacterium capsulatum (strain ATCC 51196 / DSM 11244 / BCRC 80197 / JCM 7670 / NBRC 15755 / NCIMB 13165 / 161)</name>
    <dbReference type="NCBI Taxonomy" id="240015"/>
    <lineage>
        <taxon>Bacteria</taxon>
        <taxon>Pseudomonadati</taxon>
        <taxon>Acidobacteriota</taxon>
        <taxon>Terriglobia</taxon>
        <taxon>Terriglobales</taxon>
        <taxon>Acidobacteriaceae</taxon>
        <taxon>Acidobacterium</taxon>
    </lineage>
</organism>
<dbReference type="KEGG" id="aca:ACP_0383"/>
<gene>
    <name evidence="1" type="ordered locus">ACP_0383</name>
</gene>
<evidence type="ECO:0000313" key="1">
    <source>
        <dbReference type="EMBL" id="ACO33226.1"/>
    </source>
</evidence>
<evidence type="ECO:0000313" key="2">
    <source>
        <dbReference type="Proteomes" id="UP000002207"/>
    </source>
</evidence>
<dbReference type="AlphaFoldDB" id="C1FA05"/>
<sequence>MTLNDYLTAVKRAVRIIYPHLAPDYFDLCFSASIPAWVDTYQTHRAEFQCWTEQEIEDQILAEWCSMAAPSTTEVQ</sequence>
<proteinExistence type="predicted"/>
<dbReference type="EMBL" id="CP001472">
    <property type="protein sequence ID" value="ACO33226.1"/>
    <property type="molecule type" value="Genomic_DNA"/>
</dbReference>
<dbReference type="STRING" id="240015.ACP_0383"/>
<dbReference type="RefSeq" id="WP_012680781.1">
    <property type="nucleotide sequence ID" value="NC_012483.1"/>
</dbReference>
<protein>
    <submittedName>
        <fullName evidence="1">Uncharacterized protein</fullName>
    </submittedName>
</protein>
<name>C1FA05_ACIC5</name>
<dbReference type="Proteomes" id="UP000002207">
    <property type="component" value="Chromosome"/>
</dbReference>
<reference evidence="1 2" key="1">
    <citation type="journal article" date="2009" name="Appl. Environ. Microbiol.">
        <title>Three genomes from the phylum Acidobacteria provide insight into the lifestyles of these microorganisms in soils.</title>
        <authorList>
            <person name="Ward N.L."/>
            <person name="Challacombe J.F."/>
            <person name="Janssen P.H."/>
            <person name="Henrissat B."/>
            <person name="Coutinho P.M."/>
            <person name="Wu M."/>
            <person name="Xie G."/>
            <person name="Haft D.H."/>
            <person name="Sait M."/>
            <person name="Badger J."/>
            <person name="Barabote R.D."/>
            <person name="Bradley B."/>
            <person name="Brettin T.S."/>
            <person name="Brinkac L.M."/>
            <person name="Bruce D."/>
            <person name="Creasy T."/>
            <person name="Daugherty S.C."/>
            <person name="Davidsen T.M."/>
            <person name="DeBoy R.T."/>
            <person name="Detter J.C."/>
            <person name="Dodson R.J."/>
            <person name="Durkin A.S."/>
            <person name="Ganapathy A."/>
            <person name="Gwinn-Giglio M."/>
            <person name="Han C.S."/>
            <person name="Khouri H."/>
            <person name="Kiss H."/>
            <person name="Kothari S.P."/>
            <person name="Madupu R."/>
            <person name="Nelson K.E."/>
            <person name="Nelson W.C."/>
            <person name="Paulsen I."/>
            <person name="Penn K."/>
            <person name="Ren Q."/>
            <person name="Rosovitz M.J."/>
            <person name="Selengut J.D."/>
            <person name="Shrivastava S."/>
            <person name="Sullivan S.A."/>
            <person name="Tapia R."/>
            <person name="Thompson L.S."/>
            <person name="Watkins K.L."/>
            <person name="Yang Q."/>
            <person name="Yu C."/>
            <person name="Zafar N."/>
            <person name="Zhou L."/>
            <person name="Kuske C.R."/>
        </authorList>
    </citation>
    <scope>NUCLEOTIDE SEQUENCE [LARGE SCALE GENOMIC DNA]</scope>
    <source>
        <strain evidence="2">ATCC 51196 / DSM 11244 / BCRC 80197 / JCM 7670 / NBRC 15755 / NCIMB 13165 / 161</strain>
    </source>
</reference>
<dbReference type="InParanoid" id="C1FA05"/>